<evidence type="ECO:0000313" key="3">
    <source>
        <dbReference type="Proteomes" id="UP000555728"/>
    </source>
</evidence>
<comment type="caution">
    <text evidence="2">The sequence shown here is derived from an EMBL/GenBank/DDBJ whole genome shotgun (WGS) entry which is preliminary data.</text>
</comment>
<dbReference type="Pfam" id="PF09838">
    <property type="entry name" value="DUF2065"/>
    <property type="match status" value="1"/>
</dbReference>
<reference evidence="2 3" key="1">
    <citation type="submission" date="2020-08" db="EMBL/GenBank/DDBJ databases">
        <title>Genome sequencing of Purple Non-Sulfur Bacteria from various extreme environments.</title>
        <authorList>
            <person name="Mayer M."/>
        </authorList>
    </citation>
    <scope>NUCLEOTIDE SEQUENCE [LARGE SCALE GENOMIC DNA]</scope>
    <source>
        <strain evidence="2 3">JA135</strain>
    </source>
</reference>
<dbReference type="RefSeq" id="WP_246423631.1">
    <property type="nucleotide sequence ID" value="NZ_JACIGI010000009.1"/>
</dbReference>
<protein>
    <recommendedName>
        <fullName evidence="4">DUF2065 domain-containing protein</fullName>
    </recommendedName>
</protein>
<evidence type="ECO:0000313" key="2">
    <source>
        <dbReference type="EMBL" id="MBB4285779.1"/>
    </source>
</evidence>
<feature type="transmembrane region" description="Helical" evidence="1">
    <location>
        <begin position="53"/>
        <end position="71"/>
    </location>
</feature>
<name>A0A7W6WKI1_9PROT</name>
<evidence type="ECO:0008006" key="4">
    <source>
        <dbReference type="Google" id="ProtNLM"/>
    </source>
</evidence>
<dbReference type="PANTHER" id="PTHR38602:SF1">
    <property type="entry name" value="INNER MEMBRANE PROTEIN"/>
    <property type="match status" value="1"/>
</dbReference>
<keyword evidence="1" id="KW-0472">Membrane</keyword>
<proteinExistence type="predicted"/>
<keyword evidence="3" id="KW-1185">Reference proteome</keyword>
<dbReference type="Proteomes" id="UP000555728">
    <property type="component" value="Unassembled WGS sequence"/>
</dbReference>
<dbReference type="InterPro" id="IPR019201">
    <property type="entry name" value="DUF2065"/>
</dbReference>
<accession>A0A7W6WKI1</accession>
<feature type="transmembrane region" description="Helical" evidence="1">
    <location>
        <begin position="12"/>
        <end position="33"/>
    </location>
</feature>
<gene>
    <name evidence="2" type="ORF">GGD88_001499</name>
</gene>
<keyword evidence="1" id="KW-0812">Transmembrane</keyword>
<keyword evidence="1" id="KW-1133">Transmembrane helix</keyword>
<sequence length="73" mass="7764">MTPPLPPFGSAMVQDIVTALGLVLVIEGMLYALMAPPMRALIRAALEMPDRHLRIGGVVAMALGVLIVWLARG</sequence>
<dbReference type="AlphaFoldDB" id="A0A7W6WKI1"/>
<organism evidence="2 3">
    <name type="scientific">Roseospira goensis</name>
    <dbReference type="NCBI Taxonomy" id="391922"/>
    <lineage>
        <taxon>Bacteria</taxon>
        <taxon>Pseudomonadati</taxon>
        <taxon>Pseudomonadota</taxon>
        <taxon>Alphaproteobacteria</taxon>
        <taxon>Rhodospirillales</taxon>
        <taxon>Rhodospirillaceae</taxon>
        <taxon>Roseospira</taxon>
    </lineage>
</organism>
<evidence type="ECO:0000256" key="1">
    <source>
        <dbReference type="SAM" id="Phobius"/>
    </source>
</evidence>
<dbReference type="PANTHER" id="PTHR38602">
    <property type="entry name" value="INNER MEMBRANE PROTEIN-RELATED"/>
    <property type="match status" value="1"/>
</dbReference>
<dbReference type="EMBL" id="JACIGI010000009">
    <property type="protein sequence ID" value="MBB4285779.1"/>
    <property type="molecule type" value="Genomic_DNA"/>
</dbReference>